<evidence type="ECO:0000313" key="2">
    <source>
        <dbReference type="Proteomes" id="UP000614287"/>
    </source>
</evidence>
<gene>
    <name evidence="1" type="ORF">GCM10009007_08910</name>
</gene>
<accession>A0A8J3CKS0</accession>
<sequence length="129" mass="14505">MNNFKITNLDISIAVKNAVKEQHKTVRACANAFNLRHSGEIKGKGWKKIDKDFVQRICSNQFSVVTPRVSNLCAFLKIDLGAQPTPERSVFTNEIAALDRVVQHNPDLEKTLRSLLLNVAEAFTLREAK</sequence>
<name>A0A8J3CKS0_9BURK</name>
<comment type="caution">
    <text evidence="1">The sequence shown here is derived from an EMBL/GenBank/DDBJ whole genome shotgun (WGS) entry which is preliminary data.</text>
</comment>
<dbReference type="Proteomes" id="UP000614287">
    <property type="component" value="Unassembled WGS sequence"/>
</dbReference>
<reference evidence="1" key="1">
    <citation type="journal article" date="2014" name="Int. J. Syst. Evol. Microbiol.">
        <title>Complete genome sequence of Corynebacterium casei LMG S-19264T (=DSM 44701T), isolated from a smear-ripened cheese.</title>
        <authorList>
            <consortium name="US DOE Joint Genome Institute (JGI-PGF)"/>
            <person name="Walter F."/>
            <person name="Albersmeier A."/>
            <person name="Kalinowski J."/>
            <person name="Ruckert C."/>
        </authorList>
    </citation>
    <scope>NUCLEOTIDE SEQUENCE</scope>
    <source>
        <strain evidence="1">KCTC 32501</strain>
    </source>
</reference>
<dbReference type="RefSeq" id="WP_189492234.1">
    <property type="nucleotide sequence ID" value="NZ_BMZG01000004.1"/>
</dbReference>
<proteinExistence type="predicted"/>
<dbReference type="AlphaFoldDB" id="A0A8J3CKS0"/>
<protein>
    <submittedName>
        <fullName evidence="1">Uncharacterized protein</fullName>
    </submittedName>
</protein>
<organism evidence="1 2">
    <name type="scientific">Formosimonas limnophila</name>
    <dbReference type="NCBI Taxonomy" id="1384487"/>
    <lineage>
        <taxon>Bacteria</taxon>
        <taxon>Pseudomonadati</taxon>
        <taxon>Pseudomonadota</taxon>
        <taxon>Betaproteobacteria</taxon>
        <taxon>Burkholderiales</taxon>
        <taxon>Burkholderiaceae</taxon>
        <taxon>Formosimonas</taxon>
    </lineage>
</organism>
<evidence type="ECO:0000313" key="1">
    <source>
        <dbReference type="EMBL" id="GHA70390.1"/>
    </source>
</evidence>
<keyword evidence="2" id="KW-1185">Reference proteome</keyword>
<dbReference type="EMBL" id="BMZG01000004">
    <property type="protein sequence ID" value="GHA70390.1"/>
    <property type="molecule type" value="Genomic_DNA"/>
</dbReference>
<reference evidence="1" key="2">
    <citation type="submission" date="2020-09" db="EMBL/GenBank/DDBJ databases">
        <authorList>
            <person name="Sun Q."/>
            <person name="Kim S."/>
        </authorList>
    </citation>
    <scope>NUCLEOTIDE SEQUENCE</scope>
    <source>
        <strain evidence="1">KCTC 32501</strain>
    </source>
</reference>